<sequence>MQAIWNGAVIAESDETIVVEGNHYFPRESIDERYFVPSENHTVCHWKGTASYFHVEVDGARNPNAAWHYPTPSIAAHEIAGYVAFWHGVEVRERLAA</sequence>
<comment type="caution">
    <text evidence="2">The sequence shown here is derived from an EMBL/GenBank/DDBJ whole genome shotgun (WGS) entry which is preliminary data.</text>
</comment>
<dbReference type="Gene3D" id="2.170.150.40">
    <property type="entry name" value="Domain of unknown function (DUF427)"/>
    <property type="match status" value="1"/>
</dbReference>
<accession>A0A917PPE4</accession>
<dbReference type="InterPro" id="IPR007361">
    <property type="entry name" value="DUF427"/>
</dbReference>
<dbReference type="PANTHER" id="PTHR34310:SF5">
    <property type="entry name" value="DUF427 DOMAIN PROTEIN (AFU_ORTHOLOGUE AFUA_3G02220)"/>
    <property type="match status" value="1"/>
</dbReference>
<dbReference type="AlphaFoldDB" id="A0A917PPE4"/>
<reference evidence="2" key="1">
    <citation type="journal article" date="2014" name="Int. J. Syst. Evol. Microbiol.">
        <title>Complete genome sequence of Corynebacterium casei LMG S-19264T (=DSM 44701T), isolated from a smear-ripened cheese.</title>
        <authorList>
            <consortium name="US DOE Joint Genome Institute (JGI-PGF)"/>
            <person name="Walter F."/>
            <person name="Albersmeier A."/>
            <person name="Kalinowski J."/>
            <person name="Ruckert C."/>
        </authorList>
    </citation>
    <scope>NUCLEOTIDE SEQUENCE</scope>
    <source>
        <strain evidence="2">CGMCC 1.8984</strain>
    </source>
</reference>
<feature type="domain" description="DUF427" evidence="1">
    <location>
        <begin position="1"/>
        <end position="87"/>
    </location>
</feature>
<dbReference type="RefSeq" id="WP_188743790.1">
    <property type="nucleotide sequence ID" value="NZ_BAABFW010000017.1"/>
</dbReference>
<proteinExistence type="predicted"/>
<keyword evidence="3" id="KW-1185">Reference proteome</keyword>
<reference evidence="2" key="2">
    <citation type="submission" date="2020-09" db="EMBL/GenBank/DDBJ databases">
        <authorList>
            <person name="Sun Q."/>
            <person name="Zhou Y."/>
        </authorList>
    </citation>
    <scope>NUCLEOTIDE SEQUENCE</scope>
    <source>
        <strain evidence="2">CGMCC 1.8984</strain>
    </source>
</reference>
<dbReference type="EMBL" id="BMMD01000014">
    <property type="protein sequence ID" value="GGJ85908.1"/>
    <property type="molecule type" value="Genomic_DNA"/>
</dbReference>
<dbReference type="PANTHER" id="PTHR34310">
    <property type="entry name" value="DUF427 DOMAIN PROTEIN (AFU_ORTHOLOGUE AFUA_3G02220)"/>
    <property type="match status" value="1"/>
</dbReference>
<evidence type="ECO:0000313" key="2">
    <source>
        <dbReference type="EMBL" id="GGJ85908.1"/>
    </source>
</evidence>
<dbReference type="Pfam" id="PF04248">
    <property type="entry name" value="NTP_transf_9"/>
    <property type="match status" value="1"/>
</dbReference>
<evidence type="ECO:0000313" key="3">
    <source>
        <dbReference type="Proteomes" id="UP000636956"/>
    </source>
</evidence>
<evidence type="ECO:0000259" key="1">
    <source>
        <dbReference type="Pfam" id="PF04248"/>
    </source>
</evidence>
<protein>
    <recommendedName>
        <fullName evidence="1">DUF427 domain-containing protein</fullName>
    </recommendedName>
</protein>
<gene>
    <name evidence="2" type="ORF">GCM10011372_25300</name>
</gene>
<dbReference type="InterPro" id="IPR038694">
    <property type="entry name" value="DUF427_sf"/>
</dbReference>
<organism evidence="2 3">
    <name type="scientific">Agromyces bauzanensis</name>
    <dbReference type="NCBI Taxonomy" id="1308924"/>
    <lineage>
        <taxon>Bacteria</taxon>
        <taxon>Bacillati</taxon>
        <taxon>Actinomycetota</taxon>
        <taxon>Actinomycetes</taxon>
        <taxon>Micrococcales</taxon>
        <taxon>Microbacteriaceae</taxon>
        <taxon>Agromyces</taxon>
    </lineage>
</organism>
<dbReference type="Proteomes" id="UP000636956">
    <property type="component" value="Unassembled WGS sequence"/>
</dbReference>
<name>A0A917PPE4_9MICO</name>